<keyword evidence="3" id="KW-0804">Transcription</keyword>
<dbReference type="InterPro" id="IPR036390">
    <property type="entry name" value="WH_DNA-bd_sf"/>
</dbReference>
<dbReference type="InterPro" id="IPR000524">
    <property type="entry name" value="Tscrpt_reg_HTH_GntR"/>
</dbReference>
<dbReference type="SMART" id="SM00895">
    <property type="entry name" value="FCD"/>
    <property type="match status" value="1"/>
</dbReference>
<evidence type="ECO:0000256" key="3">
    <source>
        <dbReference type="ARBA" id="ARBA00023163"/>
    </source>
</evidence>
<protein>
    <submittedName>
        <fullName evidence="5">Transcriptional regulator</fullName>
    </submittedName>
</protein>
<dbReference type="EMBL" id="CP023564">
    <property type="protein sequence ID" value="ATG55898.1"/>
    <property type="molecule type" value="Genomic_DNA"/>
</dbReference>
<sequence length="207" mass="22837">MTPDAIAMRIAEAIREGAYREGDQLVQEELAKRYSVSRNPVREALRLLEARGLVTIRDGVGATVRVLTPDELSEIYTLRIAIEPTIAQAVIDGATGRALQRLRVLAAAMEETVEGPEWLRTNFDFHSLLYELSERPRTTALLSSLLTAAQPYALHNIQSASGREQGDGDHRRIIDAIADGDAERLAELLVEHMVSAERRVVGVLQGD</sequence>
<accession>A0A291H081</accession>
<dbReference type="PRINTS" id="PR00035">
    <property type="entry name" value="HTHGNTR"/>
</dbReference>
<evidence type="ECO:0000256" key="2">
    <source>
        <dbReference type="ARBA" id="ARBA00023125"/>
    </source>
</evidence>
<dbReference type="Proteomes" id="UP000217889">
    <property type="component" value="Chromosome"/>
</dbReference>
<gene>
    <name evidence="5" type="ORF">CFK41_14750</name>
</gene>
<dbReference type="PROSITE" id="PS50949">
    <property type="entry name" value="HTH_GNTR"/>
    <property type="match status" value="1"/>
</dbReference>
<dbReference type="Gene3D" id="1.10.10.10">
    <property type="entry name" value="Winged helix-like DNA-binding domain superfamily/Winged helix DNA-binding domain"/>
    <property type="match status" value="1"/>
</dbReference>
<dbReference type="SMART" id="SM00345">
    <property type="entry name" value="HTH_GNTR"/>
    <property type="match status" value="1"/>
</dbReference>
<evidence type="ECO:0000259" key="4">
    <source>
        <dbReference type="PROSITE" id="PS50949"/>
    </source>
</evidence>
<dbReference type="Pfam" id="PF00392">
    <property type="entry name" value="GntR"/>
    <property type="match status" value="1"/>
</dbReference>
<keyword evidence="2" id="KW-0238">DNA-binding</keyword>
<organism evidence="5 6">
    <name type="scientific">Brachybacterium ginsengisoli</name>
    <dbReference type="NCBI Taxonomy" id="1331682"/>
    <lineage>
        <taxon>Bacteria</taxon>
        <taxon>Bacillati</taxon>
        <taxon>Actinomycetota</taxon>
        <taxon>Actinomycetes</taxon>
        <taxon>Micrococcales</taxon>
        <taxon>Dermabacteraceae</taxon>
        <taxon>Brachybacterium</taxon>
    </lineage>
</organism>
<dbReference type="Gene3D" id="1.20.120.530">
    <property type="entry name" value="GntR ligand-binding domain-like"/>
    <property type="match status" value="1"/>
</dbReference>
<dbReference type="SUPFAM" id="SSF46785">
    <property type="entry name" value="Winged helix' DNA-binding domain"/>
    <property type="match status" value="1"/>
</dbReference>
<evidence type="ECO:0000313" key="6">
    <source>
        <dbReference type="Proteomes" id="UP000217889"/>
    </source>
</evidence>
<dbReference type="PANTHER" id="PTHR43537">
    <property type="entry name" value="TRANSCRIPTIONAL REGULATOR, GNTR FAMILY"/>
    <property type="match status" value="1"/>
</dbReference>
<dbReference type="GO" id="GO:0003700">
    <property type="term" value="F:DNA-binding transcription factor activity"/>
    <property type="evidence" value="ECO:0007669"/>
    <property type="project" value="InterPro"/>
</dbReference>
<keyword evidence="6" id="KW-1185">Reference proteome</keyword>
<evidence type="ECO:0000256" key="1">
    <source>
        <dbReference type="ARBA" id="ARBA00023015"/>
    </source>
</evidence>
<dbReference type="InterPro" id="IPR008920">
    <property type="entry name" value="TF_FadR/GntR_C"/>
</dbReference>
<dbReference type="CDD" id="cd07377">
    <property type="entry name" value="WHTH_GntR"/>
    <property type="match status" value="1"/>
</dbReference>
<feature type="domain" description="HTH gntR-type" evidence="4">
    <location>
        <begin position="1"/>
        <end position="67"/>
    </location>
</feature>
<evidence type="ECO:0000313" key="5">
    <source>
        <dbReference type="EMBL" id="ATG55898.1"/>
    </source>
</evidence>
<proteinExistence type="predicted"/>
<name>A0A291H081_9MICO</name>
<dbReference type="AlphaFoldDB" id="A0A291H081"/>
<dbReference type="InterPro" id="IPR011711">
    <property type="entry name" value="GntR_C"/>
</dbReference>
<dbReference type="OrthoDB" id="9816161at2"/>
<dbReference type="InterPro" id="IPR036388">
    <property type="entry name" value="WH-like_DNA-bd_sf"/>
</dbReference>
<dbReference type="KEGG" id="bgg:CFK41_14750"/>
<dbReference type="Pfam" id="PF07729">
    <property type="entry name" value="FCD"/>
    <property type="match status" value="1"/>
</dbReference>
<dbReference type="PANTHER" id="PTHR43537:SF5">
    <property type="entry name" value="UXU OPERON TRANSCRIPTIONAL REGULATOR"/>
    <property type="match status" value="1"/>
</dbReference>
<dbReference type="GO" id="GO:0003677">
    <property type="term" value="F:DNA binding"/>
    <property type="evidence" value="ECO:0007669"/>
    <property type="project" value="UniProtKB-KW"/>
</dbReference>
<reference evidence="5 6" key="1">
    <citation type="journal article" date="2014" name="Int. J. Syst. Evol. Microbiol.">
        <title>Brachybacterium ginsengisoli sp. nov., isolated from soil of a ginseng field.</title>
        <authorList>
            <person name="Hoang V.A."/>
            <person name="Kim Y.J."/>
            <person name="Nguyen N.L."/>
            <person name="Yang D.C."/>
        </authorList>
    </citation>
    <scope>NUCLEOTIDE SEQUENCE [LARGE SCALE GENOMIC DNA]</scope>
    <source>
        <strain evidence="5 6">DCY80</strain>
    </source>
</reference>
<keyword evidence="1" id="KW-0805">Transcription regulation</keyword>
<dbReference type="SUPFAM" id="SSF48008">
    <property type="entry name" value="GntR ligand-binding domain-like"/>
    <property type="match status" value="1"/>
</dbReference>